<evidence type="ECO:0000256" key="2">
    <source>
        <dbReference type="ARBA" id="ARBA00022490"/>
    </source>
</evidence>
<reference evidence="7" key="1">
    <citation type="submission" date="2016-06" db="UniProtKB">
        <authorList>
            <consortium name="WormBaseParasite"/>
        </authorList>
    </citation>
    <scope>IDENTIFICATION</scope>
</reference>
<proteinExistence type="inferred from homology"/>
<protein>
    <submittedName>
        <fullName evidence="7">Type I site-specific deoxyribonuclease</fullName>
    </submittedName>
</protein>
<dbReference type="PANTHER" id="PTHR20544:SF2">
    <property type="entry name" value="TESTIS SPECIFIC 10"/>
    <property type="match status" value="1"/>
</dbReference>
<dbReference type="OrthoDB" id="10254663at2759"/>
<sequence>MSGITQTAQEKFAYLRKRLDQLGYKQPLGLDCLPLVERLFCDLVWTTESLRKAKSELNSQLKLRTTVEDYVAPYKSDNGRLIKENNELHRQVLNTR</sequence>
<keyword evidence="3" id="KW-0206">Cytoskeleton</keyword>
<evidence type="ECO:0000256" key="3">
    <source>
        <dbReference type="ARBA" id="ARBA00023212"/>
    </source>
</evidence>
<dbReference type="EMBL" id="UZAN01061793">
    <property type="protein sequence ID" value="VDP93072.1"/>
    <property type="molecule type" value="Genomic_DNA"/>
</dbReference>
<evidence type="ECO:0000313" key="6">
    <source>
        <dbReference type="Proteomes" id="UP000272942"/>
    </source>
</evidence>
<comment type="subcellular location">
    <subcellularLocation>
        <location evidence="1">Cytoplasm</location>
        <location evidence="1">Cytoskeleton</location>
        <location evidence="1">Microtubule organizing center</location>
        <location evidence="1">Centrosome</location>
        <location evidence="1">Centriole</location>
    </subcellularLocation>
</comment>
<gene>
    <name evidence="5" type="ORF">ECPE_LOCUS15800</name>
</gene>
<dbReference type="Proteomes" id="UP000272942">
    <property type="component" value="Unassembled WGS sequence"/>
</dbReference>
<dbReference type="InterPro" id="IPR051877">
    <property type="entry name" value="Centriole_BasalBody_StrucProt"/>
</dbReference>
<keyword evidence="2" id="KW-0963">Cytoplasm</keyword>
<dbReference type="PANTHER" id="PTHR20544">
    <property type="entry name" value="CENTROSOMAL PROTEIN CEP135"/>
    <property type="match status" value="1"/>
</dbReference>
<evidence type="ECO:0000256" key="1">
    <source>
        <dbReference type="ARBA" id="ARBA00004114"/>
    </source>
</evidence>
<evidence type="ECO:0000313" key="5">
    <source>
        <dbReference type="EMBL" id="VDP93072.1"/>
    </source>
</evidence>
<comment type="similarity">
    <text evidence="4">Belongs to the CEP135/TSGA10 family.</text>
</comment>
<evidence type="ECO:0000256" key="4">
    <source>
        <dbReference type="ARBA" id="ARBA00038123"/>
    </source>
</evidence>
<organism evidence="7">
    <name type="scientific">Echinostoma caproni</name>
    <dbReference type="NCBI Taxonomy" id="27848"/>
    <lineage>
        <taxon>Eukaryota</taxon>
        <taxon>Metazoa</taxon>
        <taxon>Spiralia</taxon>
        <taxon>Lophotrochozoa</taxon>
        <taxon>Platyhelminthes</taxon>
        <taxon>Trematoda</taxon>
        <taxon>Digenea</taxon>
        <taxon>Plagiorchiida</taxon>
        <taxon>Echinostomata</taxon>
        <taxon>Echinostomatoidea</taxon>
        <taxon>Echinostomatidae</taxon>
        <taxon>Echinostoma</taxon>
    </lineage>
</organism>
<dbReference type="AlphaFoldDB" id="A0A183B9B5"/>
<keyword evidence="6" id="KW-1185">Reference proteome</keyword>
<dbReference type="GO" id="GO:0005814">
    <property type="term" value="C:centriole"/>
    <property type="evidence" value="ECO:0007669"/>
    <property type="project" value="UniProtKB-SubCell"/>
</dbReference>
<accession>A0A183B9B5</accession>
<reference evidence="5 6" key="2">
    <citation type="submission" date="2018-11" db="EMBL/GenBank/DDBJ databases">
        <authorList>
            <consortium name="Pathogen Informatics"/>
        </authorList>
    </citation>
    <scope>NUCLEOTIDE SEQUENCE [LARGE SCALE GENOMIC DNA]</scope>
    <source>
        <strain evidence="5 6">Egypt</strain>
    </source>
</reference>
<evidence type="ECO:0000313" key="7">
    <source>
        <dbReference type="WBParaSite" id="ECPE_0001584001-mRNA-1"/>
    </source>
</evidence>
<name>A0A183B9B5_9TREM</name>
<dbReference type="WBParaSite" id="ECPE_0001584001-mRNA-1">
    <property type="protein sequence ID" value="ECPE_0001584001-mRNA-1"/>
    <property type="gene ID" value="ECPE_0001584001"/>
</dbReference>